<comment type="cofactor">
    <cofactor evidence="1">
        <name>thiamine diphosphate</name>
        <dbReference type="ChEBI" id="CHEBI:58937"/>
    </cofactor>
</comment>
<evidence type="ECO:0000256" key="5">
    <source>
        <dbReference type="ARBA" id="ARBA00023052"/>
    </source>
</evidence>
<evidence type="ECO:0000259" key="6">
    <source>
        <dbReference type="Pfam" id="PF00456"/>
    </source>
</evidence>
<dbReference type="Proteomes" id="UP000476820">
    <property type="component" value="Unassembled WGS sequence"/>
</dbReference>
<dbReference type="PANTHER" id="PTHR47514:SF1">
    <property type="entry name" value="TRANSKETOLASE N-TERMINAL SECTION-RELATED"/>
    <property type="match status" value="1"/>
</dbReference>
<evidence type="ECO:0000256" key="1">
    <source>
        <dbReference type="ARBA" id="ARBA00001964"/>
    </source>
</evidence>
<dbReference type="AlphaFoldDB" id="A0A0M1M3G8"/>
<dbReference type="InterPro" id="IPR029061">
    <property type="entry name" value="THDP-binding"/>
</dbReference>
<evidence type="ECO:0000313" key="10">
    <source>
        <dbReference type="Proteomes" id="UP000476820"/>
    </source>
</evidence>
<comment type="caution">
    <text evidence="7">The sequence shown here is derived from an EMBL/GenBank/DDBJ whole genome shotgun (WGS) entry which is preliminary data.</text>
</comment>
<dbReference type="Proteomes" id="UP000473681">
    <property type="component" value="Unassembled WGS sequence"/>
</dbReference>
<evidence type="ECO:0000256" key="3">
    <source>
        <dbReference type="ARBA" id="ARBA00022679"/>
    </source>
</evidence>
<dbReference type="GO" id="GO:0016740">
    <property type="term" value="F:transferase activity"/>
    <property type="evidence" value="ECO:0007669"/>
    <property type="project" value="UniProtKB-KW"/>
</dbReference>
<proteinExistence type="inferred from homology"/>
<evidence type="ECO:0000313" key="7">
    <source>
        <dbReference type="EMBL" id="NFF89331.1"/>
    </source>
</evidence>
<protein>
    <submittedName>
        <fullName evidence="7">Transketolase</fullName>
    </submittedName>
</protein>
<dbReference type="EMBL" id="SWVK01000022">
    <property type="protein sequence ID" value="NFN36314.1"/>
    <property type="molecule type" value="Genomic_DNA"/>
</dbReference>
<dbReference type="InterPro" id="IPR049557">
    <property type="entry name" value="Transketolase_CS"/>
</dbReference>
<keyword evidence="4" id="KW-0479">Metal-binding</keyword>
<dbReference type="PROSITE" id="PS00801">
    <property type="entry name" value="TRANSKETOLASE_1"/>
    <property type="match status" value="1"/>
</dbReference>
<comment type="similarity">
    <text evidence="2">Belongs to the transketolase family.</text>
</comment>
<dbReference type="RefSeq" id="WP_053341760.1">
    <property type="nucleotide sequence ID" value="NZ_LFPA01000147.1"/>
</dbReference>
<evidence type="ECO:0000256" key="4">
    <source>
        <dbReference type="ARBA" id="ARBA00022723"/>
    </source>
</evidence>
<reference evidence="9 10" key="1">
    <citation type="submission" date="2019-04" db="EMBL/GenBank/DDBJ databases">
        <title>Genome sequencing of Clostridium botulinum Groups I-IV and Clostridium butyricum.</title>
        <authorList>
            <person name="Brunt J."/>
            <person name="Van Vliet A.H.M."/>
            <person name="Stringer S.C."/>
            <person name="Carter A.T."/>
            <person name="Peck M.W."/>
        </authorList>
    </citation>
    <scope>NUCLEOTIDE SEQUENCE [LARGE SCALE GENOMIC DNA]</scope>
    <source>
        <strain evidence="7 10">1605</strain>
        <strain evidence="8 9">CB-K-33E</strain>
    </source>
</reference>
<evidence type="ECO:0000256" key="2">
    <source>
        <dbReference type="ARBA" id="ARBA00007131"/>
    </source>
</evidence>
<keyword evidence="5" id="KW-0786">Thiamine pyrophosphate</keyword>
<dbReference type="CDD" id="cd02012">
    <property type="entry name" value="TPP_TK"/>
    <property type="match status" value="1"/>
</dbReference>
<dbReference type="Gene3D" id="3.40.50.970">
    <property type="match status" value="1"/>
</dbReference>
<dbReference type="Pfam" id="PF00456">
    <property type="entry name" value="Transketolase_N"/>
    <property type="match status" value="1"/>
</dbReference>
<organism evidence="7 10">
    <name type="scientific">Clostridium botulinum</name>
    <dbReference type="NCBI Taxonomy" id="1491"/>
    <lineage>
        <taxon>Bacteria</taxon>
        <taxon>Bacillati</taxon>
        <taxon>Bacillota</taxon>
        <taxon>Clostridia</taxon>
        <taxon>Eubacteriales</taxon>
        <taxon>Clostridiaceae</taxon>
        <taxon>Clostridium</taxon>
    </lineage>
</organism>
<feature type="domain" description="Transketolase N-terminal" evidence="6">
    <location>
        <begin position="12"/>
        <end position="259"/>
    </location>
</feature>
<dbReference type="EMBL" id="SWOV01000062">
    <property type="protein sequence ID" value="NFF89331.1"/>
    <property type="molecule type" value="Genomic_DNA"/>
</dbReference>
<gene>
    <name evidence="7" type="ORF">FC774_15880</name>
    <name evidence="8" type="ORF">FDB51_14550</name>
</gene>
<dbReference type="GO" id="GO:0046872">
    <property type="term" value="F:metal ion binding"/>
    <property type="evidence" value="ECO:0007669"/>
    <property type="project" value="UniProtKB-KW"/>
</dbReference>
<keyword evidence="3" id="KW-0808">Transferase</keyword>
<dbReference type="PANTHER" id="PTHR47514">
    <property type="entry name" value="TRANSKETOLASE N-TERMINAL SECTION-RELATED"/>
    <property type="match status" value="1"/>
</dbReference>
<accession>A0A0M1M3G8</accession>
<name>A0A0M1M3G8_CLOBO</name>
<dbReference type="InterPro" id="IPR005474">
    <property type="entry name" value="Transketolase_N"/>
</dbReference>
<evidence type="ECO:0000313" key="8">
    <source>
        <dbReference type="EMBL" id="NFN36314.1"/>
    </source>
</evidence>
<sequence>MNKQHLENISKELRKDIIEMIYESGSGHPGGSLSIIDIVTYLYFEKMNIDPKNPKLEGRDRFILSKGHAAPAQYSALAKRGFFEREELKNLRKLGSFLQGHPDAKKCPGVEISTGSLGQGFSNSCGLALASKMDNKSEKIYVVLGDGEIQEGIVWETAMAAAKFKLDNLVAIVDKNGIQLDGRTSEIMDVDPLGDRWKSFGWNVIECDGHNFDEIDEAFNKAGQVKGKPTVIIAHTIKGKGVSFMEDNVAWHGMAPSKEQKEQAVIELSK</sequence>
<dbReference type="OrthoDB" id="8732661at2"/>
<evidence type="ECO:0000313" key="9">
    <source>
        <dbReference type="Proteomes" id="UP000473681"/>
    </source>
</evidence>
<dbReference type="SUPFAM" id="SSF52518">
    <property type="entry name" value="Thiamin diphosphate-binding fold (THDP-binding)"/>
    <property type="match status" value="1"/>
</dbReference>